<sequence length="574" mass="57178">MTTTTATPSTTSPASTNSTTATTASAGAQILTALNAGSGVDTASLVTNLSAATYGDKQTSITNAQTTNSAQVSELATLSSALSTFKTSLNTLISGGTLRTQPSSSDTSVLTATAQAGASLGNLSAQLTVKQLAKAQSLVSGYLGTASTVIGAGGLTITVGSGSTAKTTQVTLDSSNDTLSGIASAINAANAGVTAAIVTDSTGARLQIKSTTGAANAFTIAPTSGSDTALGALQYPPITSTDGNGNTVTTGMTQAQAAQDAIVNLDGVDVSRSTNTISDLISGVTLSLVKAAPDETVSLGATRPTDAITAAVNDFVSAYNTLQSELATDTAYSTGSTSAGLFSGDSSVRMIMTQLSRLTSTTLNTSGGPSTLAEIGVQTGRDGTLSVDSTQLATMLSKYPDGVEALFNPTQHSSSALIKITSAMGAAKAGTYTLTNIVPANGSTPPSGSIGNLSGQPDGVLLAASPVADAAGLVIQPQGTVASATITVDPGIGGALQAIVDSLTASTGLLATISTRLQTQKSTLADQQTKLTSDKTNYETRLTSQFTAMNTAVSAYKSTQSYLTQQIAQWNKSS</sequence>
<keyword evidence="9" id="KW-0969">Cilium</keyword>
<dbReference type="Pfam" id="PF07195">
    <property type="entry name" value="FliD_C"/>
    <property type="match status" value="1"/>
</dbReference>
<comment type="subunit">
    <text evidence="2 5">Homopentamer.</text>
</comment>
<comment type="caution">
    <text evidence="9">The sequence shown here is derived from an EMBL/GenBank/DDBJ whole genome shotgun (WGS) entry which is preliminary data.</text>
</comment>
<evidence type="ECO:0000313" key="10">
    <source>
        <dbReference type="Proteomes" id="UP000727456"/>
    </source>
</evidence>
<organism evidence="9 10">
    <name type="scientific">Sphingomonas vulcanisoli</name>
    <dbReference type="NCBI Taxonomy" id="1658060"/>
    <lineage>
        <taxon>Bacteria</taxon>
        <taxon>Pseudomonadati</taxon>
        <taxon>Pseudomonadota</taxon>
        <taxon>Alphaproteobacteria</taxon>
        <taxon>Sphingomonadales</taxon>
        <taxon>Sphingomonadaceae</taxon>
        <taxon>Sphingomonas</taxon>
    </lineage>
</organism>
<dbReference type="RefSeq" id="WP_243843518.1">
    <property type="nucleotide sequence ID" value="NZ_JAAOZC010000013.1"/>
</dbReference>
<dbReference type="EMBL" id="JAAOZC010000013">
    <property type="protein sequence ID" value="NIJ09590.1"/>
    <property type="molecule type" value="Genomic_DNA"/>
</dbReference>
<feature type="domain" description="Flagellar hook-associated protein 2 C-terminal" evidence="8">
    <location>
        <begin position="258"/>
        <end position="557"/>
    </location>
</feature>
<keyword evidence="5" id="KW-0964">Secreted</keyword>
<keyword evidence="3" id="KW-0175">Coiled coil</keyword>
<dbReference type="Proteomes" id="UP000727456">
    <property type="component" value="Unassembled WGS sequence"/>
</dbReference>
<protein>
    <recommendedName>
        <fullName evidence="5">Flagellar hook-associated protein 2</fullName>
        <shortName evidence="5">HAP2</shortName>
    </recommendedName>
    <alternativeName>
        <fullName evidence="5">Flagellar cap protein</fullName>
    </alternativeName>
</protein>
<keyword evidence="10" id="KW-1185">Reference proteome</keyword>
<evidence type="ECO:0000256" key="3">
    <source>
        <dbReference type="ARBA" id="ARBA00023054"/>
    </source>
</evidence>
<proteinExistence type="inferred from homology"/>
<comment type="subcellular location">
    <subcellularLocation>
        <location evidence="5">Secreted</location>
    </subcellularLocation>
    <subcellularLocation>
        <location evidence="5">Bacterial flagellum</location>
    </subcellularLocation>
</comment>
<evidence type="ECO:0000256" key="5">
    <source>
        <dbReference type="RuleBase" id="RU362066"/>
    </source>
</evidence>
<evidence type="ECO:0000259" key="8">
    <source>
        <dbReference type="Pfam" id="PF07195"/>
    </source>
</evidence>
<keyword evidence="9" id="KW-0966">Cell projection</keyword>
<evidence type="ECO:0000256" key="4">
    <source>
        <dbReference type="ARBA" id="ARBA00023143"/>
    </source>
</evidence>
<dbReference type="InterPro" id="IPR010809">
    <property type="entry name" value="FliD_C"/>
</dbReference>
<dbReference type="InterPro" id="IPR003481">
    <property type="entry name" value="FliD_N"/>
</dbReference>
<evidence type="ECO:0000313" key="9">
    <source>
        <dbReference type="EMBL" id="NIJ09590.1"/>
    </source>
</evidence>
<name>A0ABX0TYW3_9SPHN</name>
<feature type="domain" description="Flagellar hook-associated protein 2 N-terminal" evidence="7">
    <location>
        <begin position="38"/>
        <end position="136"/>
    </location>
</feature>
<keyword evidence="4 5" id="KW-0975">Bacterial flagellum</keyword>
<dbReference type="Pfam" id="PF02465">
    <property type="entry name" value="FliD_N"/>
    <property type="match status" value="1"/>
</dbReference>
<evidence type="ECO:0000256" key="2">
    <source>
        <dbReference type="ARBA" id="ARBA00011255"/>
    </source>
</evidence>
<evidence type="ECO:0000259" key="7">
    <source>
        <dbReference type="Pfam" id="PF02465"/>
    </source>
</evidence>
<dbReference type="PANTHER" id="PTHR30288">
    <property type="entry name" value="FLAGELLAR CAP/ASSEMBLY PROTEIN FLID"/>
    <property type="match status" value="1"/>
</dbReference>
<accession>A0ABX0TYW3</accession>
<dbReference type="InterPro" id="IPR040026">
    <property type="entry name" value="FliD"/>
</dbReference>
<dbReference type="PANTHER" id="PTHR30288:SF0">
    <property type="entry name" value="FLAGELLAR HOOK-ASSOCIATED PROTEIN 2"/>
    <property type="match status" value="1"/>
</dbReference>
<evidence type="ECO:0000256" key="1">
    <source>
        <dbReference type="ARBA" id="ARBA00009764"/>
    </source>
</evidence>
<reference evidence="9 10" key="1">
    <citation type="submission" date="2020-03" db="EMBL/GenBank/DDBJ databases">
        <title>Genomic Encyclopedia of Type Strains, Phase III (KMG-III): the genomes of soil and plant-associated and newly described type strains.</title>
        <authorList>
            <person name="Whitman W."/>
        </authorList>
    </citation>
    <scope>NUCLEOTIDE SEQUENCE [LARGE SCALE GENOMIC DNA]</scope>
    <source>
        <strain evidence="9 10">CECT 8804</strain>
    </source>
</reference>
<keyword evidence="9" id="KW-0282">Flagellum</keyword>
<evidence type="ECO:0000256" key="6">
    <source>
        <dbReference type="SAM" id="MobiDB-lite"/>
    </source>
</evidence>
<comment type="function">
    <text evidence="5">Required for morphogenesis and for the elongation of the flagellar filament by facilitating polymerization of the flagellin monomers at the tip of growing filament. Forms a capping structure, which prevents flagellin subunits (transported through the central channel of the flagellum) from leaking out without polymerization at the distal end.</text>
</comment>
<feature type="region of interest" description="Disordered" evidence="6">
    <location>
        <begin position="1"/>
        <end position="20"/>
    </location>
</feature>
<gene>
    <name evidence="9" type="ORF">FHS31_003227</name>
</gene>
<comment type="similarity">
    <text evidence="1 5">Belongs to the FliD family.</text>
</comment>